<sequence length="141" mass="15213">MTVADTTPANESGGSEDLERAAAVFADSRPRLFGIAHRMPGSAVEAEDLVQEVWLRRQTCDRGAAISPAAFLATVTARLHQRRPVRITAASTAGRPAAGRRSAALSRCGRALAGRASRKFCDLEISWSGIRNPWTPEENKQ</sequence>
<evidence type="ECO:0000313" key="3">
    <source>
        <dbReference type="Proteomes" id="UP001589610"/>
    </source>
</evidence>
<protein>
    <submittedName>
        <fullName evidence="2">Sigma factor</fullName>
    </submittedName>
</protein>
<dbReference type="PANTHER" id="PTHR30173">
    <property type="entry name" value="SIGMA 19 FACTOR"/>
    <property type="match status" value="1"/>
</dbReference>
<comment type="caution">
    <text evidence="2">The sequence shown here is derived from an EMBL/GenBank/DDBJ whole genome shotgun (WGS) entry which is preliminary data.</text>
</comment>
<dbReference type="PANTHER" id="PTHR30173:SF36">
    <property type="entry name" value="ECF RNA POLYMERASE SIGMA FACTOR SIGJ"/>
    <property type="match status" value="1"/>
</dbReference>
<accession>A0ABV5TIG8</accession>
<name>A0ABV5TIG8_9ACTN</name>
<organism evidence="2 3">
    <name type="scientific">Streptosporangium vulgare</name>
    <dbReference type="NCBI Taxonomy" id="46190"/>
    <lineage>
        <taxon>Bacteria</taxon>
        <taxon>Bacillati</taxon>
        <taxon>Actinomycetota</taxon>
        <taxon>Actinomycetes</taxon>
        <taxon>Streptosporangiales</taxon>
        <taxon>Streptosporangiaceae</taxon>
        <taxon>Streptosporangium</taxon>
    </lineage>
</organism>
<feature type="domain" description="RNA polymerase sigma-70 region 2" evidence="1">
    <location>
        <begin position="27"/>
        <end position="79"/>
    </location>
</feature>
<evidence type="ECO:0000259" key="1">
    <source>
        <dbReference type="Pfam" id="PF04542"/>
    </source>
</evidence>
<dbReference type="SUPFAM" id="SSF88946">
    <property type="entry name" value="Sigma2 domain of RNA polymerase sigma factors"/>
    <property type="match status" value="1"/>
</dbReference>
<dbReference type="InterPro" id="IPR052704">
    <property type="entry name" value="ECF_Sigma-70_Domain"/>
</dbReference>
<dbReference type="Proteomes" id="UP001589610">
    <property type="component" value="Unassembled WGS sequence"/>
</dbReference>
<proteinExistence type="predicted"/>
<evidence type="ECO:0000313" key="2">
    <source>
        <dbReference type="EMBL" id="MFB9678889.1"/>
    </source>
</evidence>
<gene>
    <name evidence="2" type="ORF">ACFFRH_25700</name>
</gene>
<dbReference type="EMBL" id="JBHMBS010000013">
    <property type="protein sequence ID" value="MFB9678889.1"/>
    <property type="molecule type" value="Genomic_DNA"/>
</dbReference>
<dbReference type="Gene3D" id="1.10.1740.10">
    <property type="match status" value="1"/>
</dbReference>
<dbReference type="InterPro" id="IPR007627">
    <property type="entry name" value="RNA_pol_sigma70_r2"/>
</dbReference>
<keyword evidence="3" id="KW-1185">Reference proteome</keyword>
<reference evidence="2 3" key="1">
    <citation type="submission" date="2024-09" db="EMBL/GenBank/DDBJ databases">
        <authorList>
            <person name="Sun Q."/>
            <person name="Mori K."/>
        </authorList>
    </citation>
    <scope>NUCLEOTIDE SEQUENCE [LARGE SCALE GENOMIC DNA]</scope>
    <source>
        <strain evidence="2 3">JCM 3028</strain>
    </source>
</reference>
<dbReference type="RefSeq" id="WP_344745779.1">
    <property type="nucleotide sequence ID" value="NZ_BAAAWW010000076.1"/>
</dbReference>
<dbReference type="InterPro" id="IPR013325">
    <property type="entry name" value="RNA_pol_sigma_r2"/>
</dbReference>
<dbReference type="Pfam" id="PF04542">
    <property type="entry name" value="Sigma70_r2"/>
    <property type="match status" value="1"/>
</dbReference>